<feature type="region of interest" description="Disordered" evidence="1">
    <location>
        <begin position="35"/>
        <end position="56"/>
    </location>
</feature>
<keyword evidence="3" id="KW-1185">Reference proteome</keyword>
<dbReference type="AlphaFoldDB" id="A0A183NX52"/>
<proteinExistence type="predicted"/>
<organism evidence="2 3">
    <name type="scientific">Schistosoma mattheei</name>
    <dbReference type="NCBI Taxonomy" id="31246"/>
    <lineage>
        <taxon>Eukaryota</taxon>
        <taxon>Metazoa</taxon>
        <taxon>Spiralia</taxon>
        <taxon>Lophotrochozoa</taxon>
        <taxon>Platyhelminthes</taxon>
        <taxon>Trematoda</taxon>
        <taxon>Digenea</taxon>
        <taxon>Strigeidida</taxon>
        <taxon>Schistosomatoidea</taxon>
        <taxon>Schistosomatidae</taxon>
        <taxon>Schistosoma</taxon>
    </lineage>
</organism>
<gene>
    <name evidence="2" type="ORF">SMTD_LOCUS6688</name>
</gene>
<reference evidence="2 3" key="1">
    <citation type="submission" date="2018-11" db="EMBL/GenBank/DDBJ databases">
        <authorList>
            <consortium name="Pathogen Informatics"/>
        </authorList>
    </citation>
    <scope>NUCLEOTIDE SEQUENCE [LARGE SCALE GENOMIC DNA]</scope>
    <source>
        <strain>Denwood</strain>
        <strain evidence="3">Zambia</strain>
    </source>
</reference>
<dbReference type="STRING" id="31246.A0A183NX52"/>
<name>A0A183NX52_9TREM</name>
<feature type="compositionally biased region" description="Basic and acidic residues" evidence="1">
    <location>
        <begin position="122"/>
        <end position="138"/>
    </location>
</feature>
<dbReference type="EMBL" id="UZAL01027747">
    <property type="protein sequence ID" value="VDP35272.1"/>
    <property type="molecule type" value="Genomic_DNA"/>
</dbReference>
<evidence type="ECO:0000313" key="3">
    <source>
        <dbReference type="Proteomes" id="UP000269396"/>
    </source>
</evidence>
<sequence length="138" mass="15898">MKDNWKGIEEALTSTCREVLGRNKHHHKKWISMETLDKTQEGKDKNTSINNDRKRTEKIKAHAEYTKANKRVKKRIRADKQKQLGELATTAEKASREGNTRQLYDTTKKLAGKYGKLGQSVKETKGKSATEIDEQKNR</sequence>
<accession>A0A183NX52</accession>
<feature type="region of interest" description="Disordered" evidence="1">
    <location>
        <begin position="80"/>
        <end position="138"/>
    </location>
</feature>
<evidence type="ECO:0000313" key="2">
    <source>
        <dbReference type="EMBL" id="VDP35272.1"/>
    </source>
</evidence>
<protein>
    <submittedName>
        <fullName evidence="2">Uncharacterized protein</fullName>
    </submittedName>
</protein>
<evidence type="ECO:0000256" key="1">
    <source>
        <dbReference type="SAM" id="MobiDB-lite"/>
    </source>
</evidence>
<dbReference type="Proteomes" id="UP000269396">
    <property type="component" value="Unassembled WGS sequence"/>
</dbReference>